<dbReference type="OrthoDB" id="10264738at2759"/>
<sequence length="87" mass="9383">MGAFASSPIDAVRVERRTSQGSCKWRAAVAEMQGWRITHEDAHFLETGQEGSRAFFGVLDGHGGKKAAGHVPVLNISPTKFDQCPEG</sequence>
<comment type="caution">
    <text evidence="2">The sequence shown here is derived from an EMBL/GenBank/DDBJ whole genome shotgun (WGS) entry which is preliminary data.</text>
</comment>
<feature type="domain" description="PPM-type phosphatase" evidence="1">
    <location>
        <begin position="28"/>
        <end position="68"/>
    </location>
</feature>
<name>A0A1Q9E894_SYMMI</name>
<dbReference type="AlphaFoldDB" id="A0A1Q9E894"/>
<evidence type="ECO:0000313" key="3">
    <source>
        <dbReference type="Proteomes" id="UP000186817"/>
    </source>
</evidence>
<organism evidence="2 3">
    <name type="scientific">Symbiodinium microadriaticum</name>
    <name type="common">Dinoflagellate</name>
    <name type="synonym">Zooxanthella microadriatica</name>
    <dbReference type="NCBI Taxonomy" id="2951"/>
    <lineage>
        <taxon>Eukaryota</taxon>
        <taxon>Sar</taxon>
        <taxon>Alveolata</taxon>
        <taxon>Dinophyceae</taxon>
        <taxon>Suessiales</taxon>
        <taxon>Symbiodiniaceae</taxon>
        <taxon>Symbiodinium</taxon>
    </lineage>
</organism>
<dbReference type="SUPFAM" id="SSF81606">
    <property type="entry name" value="PP2C-like"/>
    <property type="match status" value="1"/>
</dbReference>
<dbReference type="Gene3D" id="3.60.40.10">
    <property type="entry name" value="PPM-type phosphatase domain"/>
    <property type="match status" value="1"/>
</dbReference>
<reference evidence="2 3" key="1">
    <citation type="submission" date="2016-02" db="EMBL/GenBank/DDBJ databases">
        <title>Genome analysis of coral dinoflagellate symbionts highlights evolutionary adaptations to a symbiotic lifestyle.</title>
        <authorList>
            <person name="Aranda M."/>
            <person name="Li Y."/>
            <person name="Liew Y.J."/>
            <person name="Baumgarten S."/>
            <person name="Simakov O."/>
            <person name="Wilson M."/>
            <person name="Piel J."/>
            <person name="Ashoor H."/>
            <person name="Bougouffa S."/>
            <person name="Bajic V.B."/>
            <person name="Ryu T."/>
            <person name="Ravasi T."/>
            <person name="Bayer T."/>
            <person name="Micklem G."/>
            <person name="Kim H."/>
            <person name="Bhak J."/>
            <person name="Lajeunesse T.C."/>
            <person name="Voolstra C.R."/>
        </authorList>
    </citation>
    <scope>NUCLEOTIDE SEQUENCE [LARGE SCALE GENOMIC DNA]</scope>
    <source>
        <strain evidence="2 3">CCMP2467</strain>
    </source>
</reference>
<dbReference type="InterPro" id="IPR001932">
    <property type="entry name" value="PPM-type_phosphatase-like_dom"/>
</dbReference>
<evidence type="ECO:0000259" key="1">
    <source>
        <dbReference type="Pfam" id="PF00481"/>
    </source>
</evidence>
<keyword evidence="3" id="KW-1185">Reference proteome</keyword>
<dbReference type="Pfam" id="PF00481">
    <property type="entry name" value="PP2C"/>
    <property type="match status" value="1"/>
</dbReference>
<evidence type="ECO:0000313" key="2">
    <source>
        <dbReference type="EMBL" id="OLQ03631.1"/>
    </source>
</evidence>
<accession>A0A1Q9E894</accession>
<dbReference type="InterPro" id="IPR036457">
    <property type="entry name" value="PPM-type-like_dom_sf"/>
</dbReference>
<protein>
    <recommendedName>
        <fullName evidence="1">PPM-type phosphatase domain-containing protein</fullName>
    </recommendedName>
</protein>
<dbReference type="EMBL" id="LSRX01000231">
    <property type="protein sequence ID" value="OLQ03631.1"/>
    <property type="molecule type" value="Genomic_DNA"/>
</dbReference>
<proteinExistence type="predicted"/>
<gene>
    <name evidence="2" type="primary">PPC4-2</name>
    <name evidence="2" type="ORF">AK812_SmicGene13395</name>
</gene>
<dbReference type="Proteomes" id="UP000186817">
    <property type="component" value="Unassembled WGS sequence"/>
</dbReference>